<evidence type="ECO:0000256" key="11">
    <source>
        <dbReference type="PIRSR" id="PIRSR035805-2"/>
    </source>
</evidence>
<feature type="binding site" evidence="9">
    <location>
        <position position="190"/>
    </location>
    <ligand>
        <name>Zn(2+)</name>
        <dbReference type="ChEBI" id="CHEBI:29105"/>
    </ligand>
</feature>
<keyword evidence="5 9" id="KW-0808">Transferase</keyword>
<keyword evidence="8 9" id="KW-0067">ATP-binding</keyword>
<dbReference type="PANTHER" id="PTHR11441:SF0">
    <property type="entry name" value="THYMIDINE KINASE, CYTOSOLIC"/>
    <property type="match status" value="1"/>
</dbReference>
<dbReference type="OrthoDB" id="9781579at2"/>
<protein>
    <recommendedName>
        <fullName evidence="2 9">Thymidine kinase</fullName>
        <ecNumber evidence="2 9">2.7.1.21</ecNumber>
    </recommendedName>
</protein>
<dbReference type="EC" id="2.7.1.21" evidence="2 9"/>
<comment type="catalytic activity">
    <reaction evidence="9 12">
        <text>thymidine + ATP = dTMP + ADP + H(+)</text>
        <dbReference type="Rhea" id="RHEA:19129"/>
        <dbReference type="ChEBI" id="CHEBI:15378"/>
        <dbReference type="ChEBI" id="CHEBI:17748"/>
        <dbReference type="ChEBI" id="CHEBI:30616"/>
        <dbReference type="ChEBI" id="CHEBI:63528"/>
        <dbReference type="ChEBI" id="CHEBI:456216"/>
        <dbReference type="EC" id="2.7.1.21"/>
    </reaction>
</comment>
<comment type="subcellular location">
    <subcellularLocation>
        <location evidence="9">Cytoplasm</location>
    </subcellularLocation>
</comment>
<keyword evidence="9" id="KW-0862">Zinc</keyword>
<evidence type="ECO:0000256" key="2">
    <source>
        <dbReference type="ARBA" id="ARBA00012118"/>
    </source>
</evidence>
<dbReference type="GO" id="GO:0005524">
    <property type="term" value="F:ATP binding"/>
    <property type="evidence" value="ECO:0007669"/>
    <property type="project" value="UniProtKB-UniRule"/>
</dbReference>
<dbReference type="STRING" id="1122973.GCA_000379925_01610"/>
<feature type="binding site" evidence="11">
    <location>
        <begin position="175"/>
        <end position="178"/>
    </location>
    <ligand>
        <name>substrate</name>
    </ligand>
</feature>
<evidence type="ECO:0000256" key="7">
    <source>
        <dbReference type="ARBA" id="ARBA00022777"/>
    </source>
</evidence>
<dbReference type="GO" id="GO:0046104">
    <property type="term" value="P:thymidine metabolic process"/>
    <property type="evidence" value="ECO:0007669"/>
    <property type="project" value="TreeGrafter"/>
</dbReference>
<dbReference type="PANTHER" id="PTHR11441">
    <property type="entry name" value="THYMIDINE KINASE"/>
    <property type="match status" value="1"/>
</dbReference>
<accession>A0A4Y8WSH5</accession>
<dbReference type="FunFam" id="3.40.50.300:FF:000384">
    <property type="entry name" value="Thymidine kinase"/>
    <property type="match status" value="1"/>
</dbReference>
<name>A0A4Y8WSH5_9PORP</name>
<keyword evidence="15" id="KW-1185">Reference proteome</keyword>
<comment type="caution">
    <text evidence="14">The sequence shown here is derived from an EMBL/GenBank/DDBJ whole genome shotgun (WGS) entry which is preliminary data.</text>
</comment>
<keyword evidence="4 9" id="KW-0237">DNA synthesis</keyword>
<evidence type="ECO:0000256" key="8">
    <source>
        <dbReference type="ARBA" id="ARBA00022840"/>
    </source>
</evidence>
<keyword evidence="6 9" id="KW-0547">Nucleotide-binding</keyword>
<dbReference type="NCBIfam" id="NF003296">
    <property type="entry name" value="PRK04296.1-1"/>
    <property type="match status" value="1"/>
</dbReference>
<evidence type="ECO:0000256" key="9">
    <source>
        <dbReference type="HAMAP-Rule" id="MF_00124"/>
    </source>
</evidence>
<evidence type="ECO:0000256" key="3">
    <source>
        <dbReference type="ARBA" id="ARBA00022490"/>
    </source>
</evidence>
<evidence type="ECO:0000313" key="14">
    <source>
        <dbReference type="EMBL" id="TFH96440.1"/>
    </source>
</evidence>
<dbReference type="RefSeq" id="WP_134849551.1">
    <property type="nucleotide sequence ID" value="NZ_CP197400.1"/>
</dbReference>
<evidence type="ECO:0000256" key="6">
    <source>
        <dbReference type="ARBA" id="ARBA00022741"/>
    </source>
</evidence>
<reference evidence="14 15" key="1">
    <citation type="submission" date="2019-03" db="EMBL/GenBank/DDBJ databases">
        <title>Porphyromonas levii Isolated from the Uterus of Dairy Cows.</title>
        <authorList>
            <person name="Francis A.M."/>
        </authorList>
    </citation>
    <scope>NUCLEOTIDE SEQUENCE [LARGE SCALE GENOMIC DNA]</scope>
    <source>
        <strain evidence="14 15">AF5678</strain>
    </source>
</reference>
<comment type="subunit">
    <text evidence="9">Homotetramer.</text>
</comment>
<evidence type="ECO:0000256" key="5">
    <source>
        <dbReference type="ARBA" id="ARBA00022679"/>
    </source>
</evidence>
<feature type="binding site" evidence="9">
    <location>
        <position position="158"/>
    </location>
    <ligand>
        <name>Zn(2+)</name>
        <dbReference type="ChEBI" id="CHEBI:29105"/>
    </ligand>
</feature>
<sequence>MTLDDQITESYHKGSQRIGVIEVICGSMFSGKTEELMRRVKRALIAKLNVVVFKPFTDTRYHETDVVSHDQNSIAAIPVFTASEILDIVEDADVVGIDEAQFLDDGIVKVCQTLADRGVRVIVSGLDLDFMRRPFGPMPALTSIADRVNKVHAICMDCGAPANYSYRLSNSDEVVMLGAKNEYLCLCRKCYLARCKN</sequence>
<comment type="similarity">
    <text evidence="1 9 13">Belongs to the thymidine kinase family.</text>
</comment>
<feature type="binding site" evidence="11">
    <location>
        <position position="183"/>
    </location>
    <ligand>
        <name>substrate</name>
    </ligand>
</feature>
<evidence type="ECO:0000256" key="13">
    <source>
        <dbReference type="RuleBase" id="RU004165"/>
    </source>
</evidence>
<evidence type="ECO:0000313" key="15">
    <source>
        <dbReference type="Proteomes" id="UP000297225"/>
    </source>
</evidence>
<feature type="binding site" evidence="9">
    <location>
        <position position="155"/>
    </location>
    <ligand>
        <name>Zn(2+)</name>
        <dbReference type="ChEBI" id="CHEBI:29105"/>
    </ligand>
</feature>
<feature type="binding site" evidence="9">
    <location>
        <begin position="26"/>
        <end position="33"/>
    </location>
    <ligand>
        <name>ATP</name>
        <dbReference type="ChEBI" id="CHEBI:30616"/>
    </ligand>
</feature>
<dbReference type="Gene3D" id="3.40.50.300">
    <property type="entry name" value="P-loop containing nucleotide triphosphate hydrolases"/>
    <property type="match status" value="1"/>
</dbReference>
<feature type="binding site" evidence="9">
    <location>
        <position position="187"/>
    </location>
    <ligand>
        <name>Zn(2+)</name>
        <dbReference type="ChEBI" id="CHEBI:29105"/>
    </ligand>
</feature>
<evidence type="ECO:0000256" key="12">
    <source>
        <dbReference type="RuleBase" id="RU000544"/>
    </source>
</evidence>
<keyword evidence="9" id="KW-0479">Metal-binding</keyword>
<dbReference type="AlphaFoldDB" id="A0A4Y8WSH5"/>
<dbReference type="SUPFAM" id="SSF57716">
    <property type="entry name" value="Glucocorticoid receptor-like (DNA-binding domain)"/>
    <property type="match status" value="1"/>
</dbReference>
<dbReference type="HAMAP" id="MF_00124">
    <property type="entry name" value="Thymidine_kinase"/>
    <property type="match status" value="1"/>
</dbReference>
<gene>
    <name evidence="9" type="primary">tdk</name>
    <name evidence="14" type="ORF">E4P47_02380</name>
</gene>
<dbReference type="Proteomes" id="UP000297225">
    <property type="component" value="Unassembled WGS sequence"/>
</dbReference>
<proteinExistence type="inferred from homology"/>
<feature type="active site" description="Proton acceptor" evidence="9 10">
    <location>
        <position position="99"/>
    </location>
</feature>
<evidence type="ECO:0000256" key="10">
    <source>
        <dbReference type="PIRSR" id="PIRSR035805-1"/>
    </source>
</evidence>
<dbReference type="GO" id="GO:0005829">
    <property type="term" value="C:cytosol"/>
    <property type="evidence" value="ECO:0007669"/>
    <property type="project" value="TreeGrafter"/>
</dbReference>
<feature type="binding site" evidence="9">
    <location>
        <begin position="98"/>
        <end position="101"/>
    </location>
    <ligand>
        <name>ATP</name>
        <dbReference type="ChEBI" id="CHEBI:30616"/>
    </ligand>
</feature>
<dbReference type="EMBL" id="SPNC01000020">
    <property type="protein sequence ID" value="TFH96440.1"/>
    <property type="molecule type" value="Genomic_DNA"/>
</dbReference>
<evidence type="ECO:0000256" key="4">
    <source>
        <dbReference type="ARBA" id="ARBA00022634"/>
    </source>
</evidence>
<dbReference type="Pfam" id="PF00265">
    <property type="entry name" value="TK"/>
    <property type="match status" value="1"/>
</dbReference>
<keyword evidence="7 9" id="KW-0418">Kinase</keyword>
<dbReference type="GO" id="GO:0008270">
    <property type="term" value="F:zinc ion binding"/>
    <property type="evidence" value="ECO:0007669"/>
    <property type="project" value="UniProtKB-UniRule"/>
</dbReference>
<dbReference type="SUPFAM" id="SSF52540">
    <property type="entry name" value="P-loop containing nucleoside triphosphate hydrolases"/>
    <property type="match status" value="1"/>
</dbReference>
<evidence type="ECO:0000256" key="1">
    <source>
        <dbReference type="ARBA" id="ARBA00007587"/>
    </source>
</evidence>
<dbReference type="InterPro" id="IPR001267">
    <property type="entry name" value="Thymidine_kinase"/>
</dbReference>
<organism evidence="14 15">
    <name type="scientific">Porphyromonas levii</name>
    <dbReference type="NCBI Taxonomy" id="28114"/>
    <lineage>
        <taxon>Bacteria</taxon>
        <taxon>Pseudomonadati</taxon>
        <taxon>Bacteroidota</taxon>
        <taxon>Bacteroidia</taxon>
        <taxon>Bacteroidales</taxon>
        <taxon>Porphyromonadaceae</taxon>
        <taxon>Porphyromonas</taxon>
    </lineage>
</organism>
<dbReference type="GO" id="GO:0071897">
    <property type="term" value="P:DNA biosynthetic process"/>
    <property type="evidence" value="ECO:0007669"/>
    <property type="project" value="UniProtKB-KW"/>
</dbReference>
<dbReference type="Gene3D" id="3.30.60.20">
    <property type="match status" value="1"/>
</dbReference>
<dbReference type="InterPro" id="IPR027417">
    <property type="entry name" value="P-loop_NTPase"/>
</dbReference>
<dbReference type="PIRSF" id="PIRSF035805">
    <property type="entry name" value="TK_cell"/>
    <property type="match status" value="1"/>
</dbReference>
<dbReference type="GO" id="GO:0004797">
    <property type="term" value="F:thymidine kinase activity"/>
    <property type="evidence" value="ECO:0007669"/>
    <property type="project" value="UniProtKB-UniRule"/>
</dbReference>
<keyword evidence="3 9" id="KW-0963">Cytoplasm</keyword>